<evidence type="ECO:0000256" key="1">
    <source>
        <dbReference type="ARBA" id="ARBA00022729"/>
    </source>
</evidence>
<keyword evidence="1 3" id="KW-0732">Signal</keyword>
<feature type="domain" description="Fungal lipase-type" evidence="4">
    <location>
        <begin position="80"/>
        <end position="216"/>
    </location>
</feature>
<dbReference type="CDD" id="cd00519">
    <property type="entry name" value="Lipase_3"/>
    <property type="match status" value="1"/>
</dbReference>
<evidence type="ECO:0000259" key="4">
    <source>
        <dbReference type="Pfam" id="PF01764"/>
    </source>
</evidence>
<dbReference type="Proteomes" id="UP001562357">
    <property type="component" value="Unassembled WGS sequence"/>
</dbReference>
<organism evidence="5 6">
    <name type="scientific">Epichloe bromicola</name>
    <dbReference type="NCBI Taxonomy" id="79588"/>
    <lineage>
        <taxon>Eukaryota</taxon>
        <taxon>Fungi</taxon>
        <taxon>Dikarya</taxon>
        <taxon>Ascomycota</taxon>
        <taxon>Pezizomycotina</taxon>
        <taxon>Sordariomycetes</taxon>
        <taxon>Hypocreomycetidae</taxon>
        <taxon>Hypocreales</taxon>
        <taxon>Clavicipitaceae</taxon>
        <taxon>Epichloe</taxon>
    </lineage>
</organism>
<evidence type="ECO:0000313" key="5">
    <source>
        <dbReference type="EMBL" id="GAB0137022.1"/>
    </source>
</evidence>
<dbReference type="InterPro" id="IPR029058">
    <property type="entry name" value="AB_hydrolase_fold"/>
</dbReference>
<dbReference type="PANTHER" id="PTHR46640">
    <property type="entry name" value="TRIACYLGLYCEROL LIPASE, PUTATIVE (AFU_ORTHOLOGUE AFUA_6G06510)-RELATED"/>
    <property type="match status" value="1"/>
</dbReference>
<dbReference type="Gene3D" id="3.40.50.1820">
    <property type="entry name" value="alpha/beta hydrolase"/>
    <property type="match status" value="1"/>
</dbReference>
<dbReference type="PANTHER" id="PTHR46640:SF1">
    <property type="entry name" value="FUNGAL LIPASE-LIKE DOMAIN-CONTAINING PROTEIN-RELATED"/>
    <property type="match status" value="1"/>
</dbReference>
<dbReference type="EMBL" id="BAAFGZ010000240">
    <property type="protein sequence ID" value="GAB0137022.1"/>
    <property type="molecule type" value="Genomic_DNA"/>
</dbReference>
<protein>
    <recommendedName>
        <fullName evidence="4">Fungal lipase-type domain-containing protein</fullName>
    </recommendedName>
</protein>
<keyword evidence="2" id="KW-0378">Hydrolase</keyword>
<gene>
    <name evidence="5" type="primary">g5305</name>
    <name evidence="5" type="ORF">EsDP_00005305</name>
</gene>
<evidence type="ECO:0000256" key="3">
    <source>
        <dbReference type="SAM" id="SignalP"/>
    </source>
</evidence>
<feature type="chain" id="PRO_5045355934" description="Fungal lipase-type domain-containing protein" evidence="3">
    <location>
        <begin position="20"/>
        <end position="288"/>
    </location>
</feature>
<evidence type="ECO:0000256" key="2">
    <source>
        <dbReference type="ARBA" id="ARBA00022801"/>
    </source>
</evidence>
<proteinExistence type="predicted"/>
<keyword evidence="6" id="KW-1185">Reference proteome</keyword>
<dbReference type="SUPFAM" id="SSF53474">
    <property type="entry name" value="alpha/beta-Hydrolases"/>
    <property type="match status" value="1"/>
</dbReference>
<name>A0ABQ0CU91_9HYPO</name>
<reference evidence="6" key="1">
    <citation type="submission" date="2024-06" db="EMBL/GenBank/DDBJ databases">
        <title>Draft Genome Sequences of Epichloe bromicola Strains Isolated from Elymus ciliaris.</title>
        <authorList>
            <consortium name="Epichloe bromicola genome sequencing consortium"/>
            <person name="Miura A."/>
            <person name="Imano S."/>
            <person name="Ashida A."/>
            <person name="Sato I."/>
            <person name="Chiba S."/>
            <person name="Tanaka A."/>
            <person name="Camagna M."/>
            <person name="Takemoto D."/>
        </authorList>
    </citation>
    <scope>NUCLEOTIDE SEQUENCE [LARGE SCALE GENOMIC DNA]</scope>
    <source>
        <strain evidence="6">DP</strain>
    </source>
</reference>
<feature type="signal peptide" evidence="3">
    <location>
        <begin position="1"/>
        <end position="19"/>
    </location>
</feature>
<evidence type="ECO:0000313" key="6">
    <source>
        <dbReference type="Proteomes" id="UP001562357"/>
    </source>
</evidence>
<dbReference type="InterPro" id="IPR051299">
    <property type="entry name" value="AB_hydrolase_lip/est"/>
</dbReference>
<dbReference type="Pfam" id="PF01764">
    <property type="entry name" value="Lipase_3"/>
    <property type="match status" value="1"/>
</dbReference>
<dbReference type="InterPro" id="IPR002921">
    <property type="entry name" value="Fungal_lipase-type"/>
</dbReference>
<comment type="caution">
    <text evidence="5">The sequence shown here is derived from an EMBL/GenBank/DDBJ whole genome shotgun (WGS) entry which is preliminary data.</text>
</comment>
<sequence>MRGIFAIAGSGLLPLHVLAQQPISSAVFDKITRYTAFSAACYDENCATPPFGSQVVKTFNDDGTDAQATLFRDDGAREVVIAFRGTSSPKDLDTDLAFALVPLSVAGANCSNCRVHEGLQTAFNSISGDVTSAIKSELSSSSGFRLVATGHSLGGGLAALAAVSLAGQGIEVAETYTYGELRNGDAQWAEYASQKLPDSNYYRVTHFNDGVPQVPPSILGYVHHGPEYFQSKKQGNSAETTFKCSLESKSCSAGQDFGSNPINGAHLTYSNTVIGSALFIPACGAVFP</sequence>
<accession>A0ABQ0CU91</accession>